<dbReference type="CDD" id="cd07012">
    <property type="entry name" value="PBP2_Bug_TTT"/>
    <property type="match status" value="1"/>
</dbReference>
<keyword evidence="4" id="KW-1185">Reference proteome</keyword>
<dbReference type="AlphaFoldDB" id="A0A1H3Q260"/>
<evidence type="ECO:0000256" key="1">
    <source>
        <dbReference type="ARBA" id="ARBA00006987"/>
    </source>
</evidence>
<protein>
    <submittedName>
        <fullName evidence="3">Tripartite-type tricarboxylate transporter, receptor component TctC</fullName>
    </submittedName>
</protein>
<dbReference type="InterPro" id="IPR042100">
    <property type="entry name" value="Bug_dom1"/>
</dbReference>
<dbReference type="Gene3D" id="3.40.190.10">
    <property type="entry name" value="Periplasmic binding protein-like II"/>
    <property type="match status" value="1"/>
</dbReference>
<dbReference type="PANTHER" id="PTHR42928">
    <property type="entry name" value="TRICARBOXYLATE-BINDING PROTEIN"/>
    <property type="match status" value="1"/>
</dbReference>
<dbReference type="PANTHER" id="PTHR42928:SF5">
    <property type="entry name" value="BLR1237 PROTEIN"/>
    <property type="match status" value="1"/>
</dbReference>
<sequence length="320" mass="33009">MSRPATALAVGAAAMLLAACAQESTGNPEDYPSRSIRLISPFPAGSSNDTLARLYGKCVETKLGQSVLVENRGGGNGTIGMNEVIRAKPDGYTLAQATTSTGVIAPMLTPDAGYNAKSLVPIGATSTTPSVLLVSPTSPITSLSQLISADDHVVVATSGPATSSGLNVKGLVDNYGLKADQIAYGSLGEGQRGLAHGDYDLLVAPSGKPVVKAIRSGEVRVLAVTADHRPDYLAEVPTLAELGYGAGQLPGPGIVTYWAAPSRTHPMVLDKLSRTLTTCTTDEQVLSVVGDNSPDPDLDGPHVAELLAETEKALVDLVRR</sequence>
<dbReference type="SUPFAM" id="SSF53850">
    <property type="entry name" value="Periplasmic binding protein-like II"/>
    <property type="match status" value="1"/>
</dbReference>
<accession>A0A1H3Q260</accession>
<name>A0A1H3Q260_9PSEU</name>
<evidence type="ECO:0000256" key="2">
    <source>
        <dbReference type="SAM" id="SignalP"/>
    </source>
</evidence>
<dbReference type="Pfam" id="PF03401">
    <property type="entry name" value="TctC"/>
    <property type="match status" value="1"/>
</dbReference>
<keyword evidence="3" id="KW-0675">Receptor</keyword>
<gene>
    <name evidence="3" type="ORF">SAMN05216215_104545</name>
</gene>
<reference evidence="4" key="1">
    <citation type="submission" date="2016-10" db="EMBL/GenBank/DDBJ databases">
        <authorList>
            <person name="Varghese N."/>
            <person name="Submissions S."/>
        </authorList>
    </citation>
    <scope>NUCLEOTIDE SEQUENCE [LARGE SCALE GENOMIC DNA]</scope>
    <source>
        <strain evidence="4">CGMCC 4.3530</strain>
    </source>
</reference>
<dbReference type="Proteomes" id="UP000199529">
    <property type="component" value="Unassembled WGS sequence"/>
</dbReference>
<feature type="chain" id="PRO_5011456439" evidence="2">
    <location>
        <begin position="22"/>
        <end position="320"/>
    </location>
</feature>
<evidence type="ECO:0000313" key="3">
    <source>
        <dbReference type="EMBL" id="SDZ07612.1"/>
    </source>
</evidence>
<keyword evidence="2" id="KW-0732">Signal</keyword>
<proteinExistence type="inferred from homology"/>
<dbReference type="EMBL" id="FNOK01000045">
    <property type="protein sequence ID" value="SDZ07612.1"/>
    <property type="molecule type" value="Genomic_DNA"/>
</dbReference>
<comment type="similarity">
    <text evidence="1">Belongs to the UPF0065 (bug) family.</text>
</comment>
<feature type="signal peptide" evidence="2">
    <location>
        <begin position="1"/>
        <end position="21"/>
    </location>
</feature>
<dbReference type="Gene3D" id="3.40.190.150">
    <property type="entry name" value="Bordetella uptake gene, domain 1"/>
    <property type="match status" value="1"/>
</dbReference>
<dbReference type="STRING" id="418495.SAMN05216215_104545"/>
<organism evidence="3 4">
    <name type="scientific">Saccharopolyspora shandongensis</name>
    <dbReference type="NCBI Taxonomy" id="418495"/>
    <lineage>
        <taxon>Bacteria</taxon>
        <taxon>Bacillati</taxon>
        <taxon>Actinomycetota</taxon>
        <taxon>Actinomycetes</taxon>
        <taxon>Pseudonocardiales</taxon>
        <taxon>Pseudonocardiaceae</taxon>
        <taxon>Saccharopolyspora</taxon>
    </lineage>
</organism>
<dbReference type="InterPro" id="IPR005064">
    <property type="entry name" value="BUG"/>
</dbReference>
<evidence type="ECO:0000313" key="4">
    <source>
        <dbReference type="Proteomes" id="UP000199529"/>
    </source>
</evidence>
<dbReference type="PROSITE" id="PS51257">
    <property type="entry name" value="PROKAR_LIPOPROTEIN"/>
    <property type="match status" value="1"/>
</dbReference>